<reference evidence="2 3" key="1">
    <citation type="submission" date="2018-11" db="EMBL/GenBank/DDBJ databases">
        <authorList>
            <consortium name="Pathogen Informatics"/>
        </authorList>
    </citation>
    <scope>NUCLEOTIDE SEQUENCE [LARGE SCALE GENOMIC DNA]</scope>
</reference>
<evidence type="ECO:0000256" key="1">
    <source>
        <dbReference type="SAM" id="MobiDB-lite"/>
    </source>
</evidence>
<feature type="compositionally biased region" description="Basic and acidic residues" evidence="1">
    <location>
        <begin position="107"/>
        <end position="120"/>
    </location>
</feature>
<feature type="region of interest" description="Disordered" evidence="1">
    <location>
        <begin position="88"/>
        <end position="126"/>
    </location>
</feature>
<evidence type="ECO:0000313" key="3">
    <source>
        <dbReference type="Proteomes" id="UP000050761"/>
    </source>
</evidence>
<protein>
    <submittedName>
        <fullName evidence="4">SAM domain-containing protein</fullName>
    </submittedName>
</protein>
<sequence length="287" mass="31551">MRLAEGSDHEELQSEPTTFGVLNGLETRASAFRVWHGLYNRFDEGLLPRENTMDMVMTSMEHVGVLEGHIAALRNRIAELKCQLGRGGTGSGNSMADSGHSSGIGQSEERLAAGDHRPPSRESGIYEQSMSLSEEALTRFPLRWQSLRDATHCSSKACRAEFASSVDRRIHCHRCGKVPSSLVPHYWSHRNTSCESGTLGRHRGTSSKLGRLLNNVGDMCSQPGRALCDIGDSSSESGPVFRDIGDTSSQPERPLRDIGDMSSKPRRVLNDVDNTSSEIGRSLSRRR</sequence>
<keyword evidence="3" id="KW-1185">Reference proteome</keyword>
<name>A0A183GTT6_HELPZ</name>
<dbReference type="OrthoDB" id="5857166at2759"/>
<dbReference type="EMBL" id="UZAH01039207">
    <property type="protein sequence ID" value="VDP55700.1"/>
    <property type="molecule type" value="Genomic_DNA"/>
</dbReference>
<organism evidence="3 4">
    <name type="scientific">Heligmosomoides polygyrus</name>
    <name type="common">Parasitic roundworm</name>
    <dbReference type="NCBI Taxonomy" id="6339"/>
    <lineage>
        <taxon>Eukaryota</taxon>
        <taxon>Metazoa</taxon>
        <taxon>Ecdysozoa</taxon>
        <taxon>Nematoda</taxon>
        <taxon>Chromadorea</taxon>
        <taxon>Rhabditida</taxon>
        <taxon>Rhabditina</taxon>
        <taxon>Rhabditomorpha</taxon>
        <taxon>Strongyloidea</taxon>
        <taxon>Heligmosomidae</taxon>
        <taxon>Heligmosomoides</taxon>
    </lineage>
</organism>
<dbReference type="AlphaFoldDB" id="A0A183GTT6"/>
<accession>A0A183GTT6</accession>
<feature type="compositionally biased region" description="Polar residues" evidence="1">
    <location>
        <begin position="92"/>
        <end position="105"/>
    </location>
</feature>
<evidence type="ECO:0000313" key="4">
    <source>
        <dbReference type="WBParaSite" id="HPBE_0002610601-mRNA-1"/>
    </source>
</evidence>
<evidence type="ECO:0000313" key="2">
    <source>
        <dbReference type="EMBL" id="VDP55700.1"/>
    </source>
</evidence>
<reference evidence="4" key="2">
    <citation type="submission" date="2019-09" db="UniProtKB">
        <authorList>
            <consortium name="WormBaseParasite"/>
        </authorList>
    </citation>
    <scope>IDENTIFICATION</scope>
</reference>
<gene>
    <name evidence="2" type="ORF">HPBE_LOCUS26105</name>
</gene>
<dbReference type="WBParaSite" id="HPBE_0002610601-mRNA-1">
    <property type="protein sequence ID" value="HPBE_0002610601-mRNA-1"/>
    <property type="gene ID" value="HPBE_0002610601"/>
</dbReference>
<accession>A0A3P8EMF8</accession>
<proteinExistence type="predicted"/>
<feature type="region of interest" description="Disordered" evidence="1">
    <location>
        <begin position="231"/>
        <end position="287"/>
    </location>
</feature>
<dbReference type="Proteomes" id="UP000050761">
    <property type="component" value="Unassembled WGS sequence"/>
</dbReference>